<dbReference type="RefSeq" id="WP_186998753.1">
    <property type="nucleotide sequence ID" value="NZ_JACRWH010000008.1"/>
</dbReference>
<dbReference type="SUPFAM" id="SSF141571">
    <property type="entry name" value="Pentapeptide repeat-like"/>
    <property type="match status" value="1"/>
</dbReference>
<name>A0ABR7KGN0_9FIRM</name>
<evidence type="ECO:0000313" key="1">
    <source>
        <dbReference type="EMBL" id="MBC6011881.1"/>
    </source>
</evidence>
<comment type="caution">
    <text evidence="1">The sequence shown here is derived from an EMBL/GenBank/DDBJ whole genome shotgun (WGS) entry which is preliminary data.</text>
</comment>
<protein>
    <submittedName>
        <fullName evidence="1">Pentapeptide repeat-containing protein</fullName>
    </submittedName>
</protein>
<organism evidence="1 2">
    <name type="scientific">Holdemanella hominis</name>
    <dbReference type="NCBI Taxonomy" id="2764327"/>
    <lineage>
        <taxon>Bacteria</taxon>
        <taxon>Bacillati</taxon>
        <taxon>Bacillota</taxon>
        <taxon>Erysipelotrichia</taxon>
        <taxon>Erysipelotrichales</taxon>
        <taxon>Erysipelotrichaceae</taxon>
        <taxon>Holdemanella</taxon>
    </lineage>
</organism>
<dbReference type="PANTHER" id="PTHR42999">
    <property type="entry name" value="ANTIBIOTIC RESISTANCE PROTEIN MCBG"/>
    <property type="match status" value="1"/>
</dbReference>
<dbReference type="InterPro" id="IPR001646">
    <property type="entry name" value="5peptide_repeat"/>
</dbReference>
<dbReference type="Proteomes" id="UP000649075">
    <property type="component" value="Unassembled WGS sequence"/>
</dbReference>
<dbReference type="Pfam" id="PF13599">
    <property type="entry name" value="Pentapeptide_4"/>
    <property type="match status" value="1"/>
</dbReference>
<sequence length="204" mass="23552">MKKLKINTSLEQMDEWTYESYVSDYIFENVCIEENLDNITMDGCKFSKCQFKDCSFSFIEYMDIIFDHCEFENVHLNQCSLSRVHFISCRISGMELSQSLVQDTLFQLCKGHYCDFGGSTFKDCMFDINDLMGSGFVQCDFKKTSFDKCILNSTEWFNTKLKELDFSSCEIENIALSSDKLTGVVVNSSQALEFMRLLGIVVKD</sequence>
<dbReference type="EMBL" id="JACRWH010000008">
    <property type="protein sequence ID" value="MBC6011881.1"/>
    <property type="molecule type" value="Genomic_DNA"/>
</dbReference>
<evidence type="ECO:0000313" key="2">
    <source>
        <dbReference type="Proteomes" id="UP000649075"/>
    </source>
</evidence>
<accession>A0ABR7KGN0</accession>
<keyword evidence="2" id="KW-1185">Reference proteome</keyword>
<proteinExistence type="predicted"/>
<reference evidence="1 2" key="1">
    <citation type="submission" date="2020-08" db="EMBL/GenBank/DDBJ databases">
        <authorList>
            <person name="Liu C."/>
            <person name="Sun Q."/>
        </authorList>
    </citation>
    <scope>NUCLEOTIDE SEQUENCE [LARGE SCALE GENOMIC DNA]</scope>
    <source>
        <strain evidence="1 2">L34</strain>
    </source>
</reference>
<dbReference type="Gene3D" id="2.160.20.80">
    <property type="entry name" value="E3 ubiquitin-protein ligase SopA"/>
    <property type="match status" value="1"/>
</dbReference>
<dbReference type="PANTHER" id="PTHR42999:SF1">
    <property type="entry name" value="PENTAPEPTIDE REPEAT-CONTAINING PROTEIN"/>
    <property type="match status" value="1"/>
</dbReference>
<gene>
    <name evidence="1" type="ORF">H8911_03805</name>
</gene>
<dbReference type="InterPro" id="IPR052949">
    <property type="entry name" value="PA_immunity-related"/>
</dbReference>